<dbReference type="AlphaFoldDB" id="S7TGF6"/>
<organism evidence="1 2">
    <name type="scientific">Desulfococcus multivorans DSM 2059</name>
    <dbReference type="NCBI Taxonomy" id="1121405"/>
    <lineage>
        <taxon>Bacteria</taxon>
        <taxon>Pseudomonadati</taxon>
        <taxon>Thermodesulfobacteriota</taxon>
        <taxon>Desulfobacteria</taxon>
        <taxon>Desulfobacterales</taxon>
        <taxon>Desulfococcaceae</taxon>
        <taxon>Desulfococcus</taxon>
    </lineage>
</organism>
<dbReference type="EMBL" id="ATHJ01000105">
    <property type="protein sequence ID" value="EPR35841.1"/>
    <property type="molecule type" value="Genomic_DNA"/>
</dbReference>
<accession>S7TGF6</accession>
<reference evidence="1 2" key="1">
    <citation type="journal article" date="2013" name="Genome Announc.">
        <title>Draft genome sequences for three mercury-methylating, sulfate-reducing bacteria.</title>
        <authorList>
            <person name="Brown S.D."/>
            <person name="Hurt R.A.Jr."/>
            <person name="Gilmour C.C."/>
            <person name="Elias D.A."/>
        </authorList>
    </citation>
    <scope>NUCLEOTIDE SEQUENCE [LARGE SCALE GENOMIC DNA]</scope>
    <source>
        <strain evidence="1 2">DSM 2059</strain>
    </source>
</reference>
<name>S7TGF6_DESML</name>
<gene>
    <name evidence="1" type="ORF">dsmv_0546</name>
</gene>
<evidence type="ECO:0008006" key="3">
    <source>
        <dbReference type="Google" id="ProtNLM"/>
    </source>
</evidence>
<comment type="caution">
    <text evidence="1">The sequence shown here is derived from an EMBL/GenBank/DDBJ whole genome shotgun (WGS) entry which is preliminary data.</text>
</comment>
<dbReference type="Proteomes" id="UP000014977">
    <property type="component" value="Unassembled WGS sequence"/>
</dbReference>
<protein>
    <recommendedName>
        <fullName evidence="3">Type IV pilus assembly PilZ</fullName>
    </recommendedName>
</protein>
<proteinExistence type="predicted"/>
<sequence length="106" mass="12154">MEKSIEKKVRPEEGCKASIEVNYFNMPVGTTSWTFSHWGEGVCFQSTRPFEIGSTVWIRSRRAKAGVAGNRLPPMNALGRVMSCREMPGTMPSRYEVRVRYFLPEY</sequence>
<evidence type="ECO:0000313" key="1">
    <source>
        <dbReference type="EMBL" id="EPR35841.1"/>
    </source>
</evidence>
<keyword evidence="2" id="KW-1185">Reference proteome</keyword>
<evidence type="ECO:0000313" key="2">
    <source>
        <dbReference type="Proteomes" id="UP000014977"/>
    </source>
</evidence>